<dbReference type="InterPro" id="IPR021307">
    <property type="entry name" value="DUF2884"/>
</dbReference>
<keyword evidence="1" id="KW-0732">Signal</keyword>
<evidence type="ECO:0008006" key="4">
    <source>
        <dbReference type="Google" id="ProtNLM"/>
    </source>
</evidence>
<feature type="signal peptide" evidence="1">
    <location>
        <begin position="1"/>
        <end position="24"/>
    </location>
</feature>
<feature type="chain" id="PRO_5047478239" description="DUF2884 family protein" evidence="1">
    <location>
        <begin position="25"/>
        <end position="242"/>
    </location>
</feature>
<dbReference type="RefSeq" id="WP_188472499.1">
    <property type="nucleotide sequence ID" value="NZ_BMFZ01000004.1"/>
</dbReference>
<gene>
    <name evidence="2" type="ORF">GCM10011328_16790</name>
</gene>
<keyword evidence="3" id="KW-1185">Reference proteome</keyword>
<proteinExistence type="predicted"/>
<comment type="caution">
    <text evidence="2">The sequence shown here is derived from an EMBL/GenBank/DDBJ whole genome shotgun (WGS) entry which is preliminary data.</text>
</comment>
<dbReference type="Proteomes" id="UP000627464">
    <property type="component" value="Unassembled WGS sequence"/>
</dbReference>
<accession>A0ABQ1GEY4</accession>
<reference evidence="3" key="1">
    <citation type="journal article" date="2019" name="Int. J. Syst. Evol. Microbiol.">
        <title>The Global Catalogue of Microorganisms (GCM) 10K type strain sequencing project: providing services to taxonomists for standard genome sequencing and annotation.</title>
        <authorList>
            <consortium name="The Broad Institute Genomics Platform"/>
            <consortium name="The Broad Institute Genome Sequencing Center for Infectious Disease"/>
            <person name="Wu L."/>
            <person name="Ma J."/>
        </authorList>
    </citation>
    <scope>NUCLEOTIDE SEQUENCE [LARGE SCALE GENOMIC DNA]</scope>
    <source>
        <strain evidence="3">CGMCC 1.12806</strain>
    </source>
</reference>
<name>A0ABQ1GEY4_9GAMM</name>
<dbReference type="EMBL" id="BMFZ01000004">
    <property type="protein sequence ID" value="GGA42480.1"/>
    <property type="molecule type" value="Genomic_DNA"/>
</dbReference>
<evidence type="ECO:0000313" key="3">
    <source>
        <dbReference type="Proteomes" id="UP000627464"/>
    </source>
</evidence>
<dbReference type="NCBIfam" id="NF007913">
    <property type="entry name" value="PRK10626.1"/>
    <property type="match status" value="1"/>
</dbReference>
<organism evidence="2 3">
    <name type="scientific">Hafnia psychrotolerans</name>
    <dbReference type="NCBI Taxonomy" id="1477018"/>
    <lineage>
        <taxon>Bacteria</taxon>
        <taxon>Pseudomonadati</taxon>
        <taxon>Pseudomonadota</taxon>
        <taxon>Gammaproteobacteria</taxon>
        <taxon>Enterobacterales</taxon>
        <taxon>Hafniaceae</taxon>
        <taxon>Hafnia</taxon>
    </lineage>
</organism>
<dbReference type="Pfam" id="PF11101">
    <property type="entry name" value="DUF2884"/>
    <property type="match status" value="1"/>
</dbReference>
<protein>
    <recommendedName>
        <fullName evidence="4">DUF2884 family protein</fullName>
    </recommendedName>
</protein>
<evidence type="ECO:0000256" key="1">
    <source>
        <dbReference type="SAM" id="SignalP"/>
    </source>
</evidence>
<sequence length="242" mass="26857">MEFKTVSKLGVAALLAMTTWSAQADYQCDVNPQDDVVIKPQNVQVIGASGSLLITPNGDVSQNGKEITLSAKQRQEAIDYQASLRRELPWIDQGATAHLEKGRIALDRVIVQQLGSESNVRNRLTTLDTQLKQQMNRIIEHRTDGLTFHHQAVEQVKQDGRRILEQSMGGVMQDSLNEMGIKQATSGGNPLQAVMGNLGGLQQAVQNEWSKQEQEFKAFGDDVCNRVKKLDKQHKTLLADLK</sequence>
<evidence type="ECO:0000313" key="2">
    <source>
        <dbReference type="EMBL" id="GGA42480.1"/>
    </source>
</evidence>